<gene>
    <name evidence="4" type="primary">mlhB_5</name>
    <name evidence="4" type="ORF">NCTC10485_04303</name>
</gene>
<reference evidence="4 5" key="1">
    <citation type="submission" date="2018-12" db="EMBL/GenBank/DDBJ databases">
        <authorList>
            <consortium name="Pathogen Informatics"/>
        </authorList>
    </citation>
    <scope>NUCLEOTIDE SEQUENCE [LARGE SCALE GENOMIC DNA]</scope>
    <source>
        <strain evidence="4 5">NCTC10485</strain>
    </source>
</reference>
<dbReference type="EMBL" id="LR134355">
    <property type="protein sequence ID" value="VEG49988.1"/>
    <property type="molecule type" value="Genomic_DNA"/>
</dbReference>
<dbReference type="InterPro" id="IPR050300">
    <property type="entry name" value="GDXG_lipolytic_enzyme"/>
</dbReference>
<organism evidence="4 5">
    <name type="scientific">Mycolicibacterium chitae</name>
    <name type="common">Mycobacterium chitae</name>
    <dbReference type="NCBI Taxonomy" id="1792"/>
    <lineage>
        <taxon>Bacteria</taxon>
        <taxon>Bacillati</taxon>
        <taxon>Actinomycetota</taxon>
        <taxon>Actinomycetes</taxon>
        <taxon>Mycobacteriales</taxon>
        <taxon>Mycobacteriaceae</taxon>
        <taxon>Mycolicibacterium</taxon>
    </lineage>
</organism>
<dbReference type="SUPFAM" id="SSF53474">
    <property type="entry name" value="alpha/beta-Hydrolases"/>
    <property type="match status" value="1"/>
</dbReference>
<dbReference type="Gene3D" id="3.40.50.1820">
    <property type="entry name" value="alpha/beta hydrolase"/>
    <property type="match status" value="1"/>
</dbReference>
<proteinExistence type="predicted"/>
<dbReference type="OrthoDB" id="9803828at2"/>
<evidence type="ECO:0000256" key="1">
    <source>
        <dbReference type="ARBA" id="ARBA00022801"/>
    </source>
</evidence>
<feature type="compositionally biased region" description="Acidic residues" evidence="2">
    <location>
        <begin position="13"/>
        <end position="31"/>
    </location>
</feature>
<evidence type="ECO:0000259" key="3">
    <source>
        <dbReference type="Pfam" id="PF07859"/>
    </source>
</evidence>
<evidence type="ECO:0000313" key="4">
    <source>
        <dbReference type="EMBL" id="VEG49988.1"/>
    </source>
</evidence>
<name>A0A3S4T3L2_MYCCI</name>
<dbReference type="EC" id="3.1.1.83" evidence="4"/>
<accession>A0A3S4T3L2</accession>
<keyword evidence="5" id="KW-1185">Reference proteome</keyword>
<feature type="domain" description="Alpha/beta hydrolase fold-3" evidence="3">
    <location>
        <begin position="305"/>
        <end position="518"/>
    </location>
</feature>
<feature type="region of interest" description="Disordered" evidence="2">
    <location>
        <begin position="1"/>
        <end position="47"/>
    </location>
</feature>
<dbReference type="Proteomes" id="UP000282551">
    <property type="component" value="Chromosome"/>
</dbReference>
<dbReference type="Pfam" id="PF07859">
    <property type="entry name" value="Abhydrolase_3"/>
    <property type="match status" value="1"/>
</dbReference>
<dbReference type="InterPro" id="IPR013094">
    <property type="entry name" value="AB_hydrolase_3"/>
</dbReference>
<protein>
    <submittedName>
        <fullName evidence="4">Esterase/lipase</fullName>
        <ecNumber evidence="4">3.1.1.83</ecNumber>
    </submittedName>
</protein>
<evidence type="ECO:0000313" key="5">
    <source>
        <dbReference type="Proteomes" id="UP000282551"/>
    </source>
</evidence>
<evidence type="ECO:0000256" key="2">
    <source>
        <dbReference type="SAM" id="MobiDB-lite"/>
    </source>
</evidence>
<dbReference type="AlphaFoldDB" id="A0A3S4T3L2"/>
<sequence>MEPDLPAGTVLDPDVDQDVEAGADAEVDTGAEPEQSRPAVTKRPSHSALREQLEQRLTVPAVATIAEPTAIDDPDPVERLATPRNVVTELRAVAAELSAAVVPESLRMPVTLIPVEPSAAAPEIEPLPAPSPPRVLASAVSTLLGGLSNPLGAGNSPLAPATSPALWAALAAARREIGLVEPTQILSAAAKVQQTVAPLAVASVADQPIGLAPGIVVSPELLEHVTRTAPAGLLDQFTNAALGVMRQISDVIGVNIAFEISRLMSSDSPPWFTTLGLSVTQDTYGPDDEQQVWVIAPKNPSGEYVVALHGGGFQIRPNVLQWLDYASMARETGATVIVPMYPLAHEGGDAATVVPPVADYITELTNEYGADNVSIYGDSAGALIGMLAAQEILRRCNEQGAGRESCLADDMPTQMVLISPALGGHTMFTDPNVELVDDPVFSAAIINDPDSVDWQGDLSIDDPLWNPMYGPTEGLPTTVIYVGTRDIATPGTLLFAERLLDEDTDGDPNLRIVMGMGHIHDWALGGPASNTEASKWRGAIYRELGLTDQQEL</sequence>
<dbReference type="PANTHER" id="PTHR48081">
    <property type="entry name" value="AB HYDROLASE SUPERFAMILY PROTEIN C4A8.06C"/>
    <property type="match status" value="1"/>
</dbReference>
<keyword evidence="1 4" id="KW-0378">Hydrolase</keyword>
<dbReference type="InterPro" id="IPR029058">
    <property type="entry name" value="AB_hydrolase_fold"/>
</dbReference>
<dbReference type="GO" id="GO:0016787">
    <property type="term" value="F:hydrolase activity"/>
    <property type="evidence" value="ECO:0007669"/>
    <property type="project" value="UniProtKB-KW"/>
</dbReference>
<dbReference type="PANTHER" id="PTHR48081:SF8">
    <property type="entry name" value="ALPHA_BETA HYDROLASE FOLD-3 DOMAIN-CONTAINING PROTEIN-RELATED"/>
    <property type="match status" value="1"/>
</dbReference>
<dbReference type="RefSeq" id="WP_126335589.1">
    <property type="nucleotide sequence ID" value="NZ_AP022604.1"/>
</dbReference>